<dbReference type="Pfam" id="PF12796">
    <property type="entry name" value="Ank_2"/>
    <property type="match status" value="2"/>
</dbReference>
<dbReference type="Pfam" id="PF00063">
    <property type="entry name" value="Myosin_head"/>
    <property type="match status" value="1"/>
</dbReference>
<feature type="region of interest" description="Disordered" evidence="10">
    <location>
        <begin position="1562"/>
        <end position="1613"/>
    </location>
</feature>
<evidence type="ECO:0000313" key="13">
    <source>
        <dbReference type="Proteomes" id="UP001066276"/>
    </source>
</evidence>
<dbReference type="PROSITE" id="PS50297">
    <property type="entry name" value="ANK_REP_REGION"/>
    <property type="match status" value="3"/>
</dbReference>
<dbReference type="GO" id="GO:0043491">
    <property type="term" value="P:phosphatidylinositol 3-kinase/protein kinase B signal transduction"/>
    <property type="evidence" value="ECO:0007669"/>
    <property type="project" value="TreeGrafter"/>
</dbReference>
<dbReference type="GO" id="GO:0003774">
    <property type="term" value="F:cytoskeletal motor activity"/>
    <property type="evidence" value="ECO:0007669"/>
    <property type="project" value="UniProtKB-UniRule"/>
</dbReference>
<feature type="compositionally biased region" description="Basic and acidic residues" evidence="10">
    <location>
        <begin position="1749"/>
        <end position="1762"/>
    </location>
</feature>
<proteinExistence type="inferred from homology"/>
<dbReference type="PANTHER" id="PTHR47335:SF1">
    <property type="entry name" value="UNCONVENTIONAL MYOSIN-XVI"/>
    <property type="match status" value="1"/>
</dbReference>
<dbReference type="GO" id="GO:0005654">
    <property type="term" value="C:nucleoplasm"/>
    <property type="evidence" value="ECO:0007669"/>
    <property type="project" value="TreeGrafter"/>
</dbReference>
<dbReference type="GO" id="GO:0048812">
    <property type="term" value="P:neuron projection morphogenesis"/>
    <property type="evidence" value="ECO:0007669"/>
    <property type="project" value="TreeGrafter"/>
</dbReference>
<dbReference type="SUPFAM" id="SSF48403">
    <property type="entry name" value="Ankyrin repeat"/>
    <property type="match status" value="1"/>
</dbReference>
<accession>A0AAV7NS31</accession>
<reference evidence="12" key="1">
    <citation type="journal article" date="2022" name="bioRxiv">
        <title>Sequencing and chromosome-scale assembly of the giantPleurodeles waltlgenome.</title>
        <authorList>
            <person name="Brown T."/>
            <person name="Elewa A."/>
            <person name="Iarovenko S."/>
            <person name="Subramanian E."/>
            <person name="Araus A.J."/>
            <person name="Petzold A."/>
            <person name="Susuki M."/>
            <person name="Suzuki K.-i.T."/>
            <person name="Hayashi T."/>
            <person name="Toyoda A."/>
            <person name="Oliveira C."/>
            <person name="Osipova E."/>
            <person name="Leigh N.D."/>
            <person name="Simon A."/>
            <person name="Yun M.H."/>
        </authorList>
    </citation>
    <scope>NUCLEOTIDE SEQUENCE</scope>
    <source>
        <strain evidence="12">20211129_DDA</strain>
        <tissue evidence="12">Liver</tissue>
    </source>
</reference>
<feature type="region of interest" description="Disordered" evidence="10">
    <location>
        <begin position="1329"/>
        <end position="1367"/>
    </location>
</feature>
<dbReference type="PANTHER" id="PTHR47335">
    <property type="entry name" value="UNCONVENTIONAL MYOSIN-XVI"/>
    <property type="match status" value="1"/>
</dbReference>
<dbReference type="GO" id="GO:0051015">
    <property type="term" value="F:actin filament binding"/>
    <property type="evidence" value="ECO:0007669"/>
    <property type="project" value="TreeGrafter"/>
</dbReference>
<dbReference type="Gene3D" id="1.20.5.4820">
    <property type="match status" value="1"/>
</dbReference>
<evidence type="ECO:0000256" key="8">
    <source>
        <dbReference type="PROSITE-ProRule" id="PRU00023"/>
    </source>
</evidence>
<feature type="domain" description="Myosin motor" evidence="11">
    <location>
        <begin position="401"/>
        <end position="1142"/>
    </location>
</feature>
<dbReference type="InterPro" id="IPR029353">
    <property type="entry name" value="NYAP_C"/>
</dbReference>
<dbReference type="Gene3D" id="1.10.10.820">
    <property type="match status" value="1"/>
</dbReference>
<dbReference type="EMBL" id="JANPWB010000012">
    <property type="protein sequence ID" value="KAJ1118881.1"/>
    <property type="molecule type" value="Genomic_DNA"/>
</dbReference>
<keyword evidence="13" id="KW-1185">Reference proteome</keyword>
<dbReference type="GO" id="GO:0019903">
    <property type="term" value="F:protein phosphatase binding"/>
    <property type="evidence" value="ECO:0007669"/>
    <property type="project" value="TreeGrafter"/>
</dbReference>
<gene>
    <name evidence="12" type="ORF">NDU88_007068</name>
</gene>
<evidence type="ECO:0000256" key="3">
    <source>
        <dbReference type="ARBA" id="ARBA00022741"/>
    </source>
</evidence>
<keyword evidence="2" id="KW-0677">Repeat</keyword>
<evidence type="ECO:0000256" key="5">
    <source>
        <dbReference type="ARBA" id="ARBA00023043"/>
    </source>
</evidence>
<keyword evidence="3 9" id="KW-0547">Nucleotide-binding</keyword>
<evidence type="ECO:0000313" key="12">
    <source>
        <dbReference type="EMBL" id="KAJ1118881.1"/>
    </source>
</evidence>
<evidence type="ECO:0000256" key="1">
    <source>
        <dbReference type="ARBA" id="ARBA00022553"/>
    </source>
</evidence>
<dbReference type="PROSITE" id="PS50096">
    <property type="entry name" value="IQ"/>
    <property type="match status" value="1"/>
</dbReference>
<feature type="region of interest" description="Disordered" evidence="10">
    <location>
        <begin position="1224"/>
        <end position="1243"/>
    </location>
</feature>
<dbReference type="GO" id="GO:0005524">
    <property type="term" value="F:ATP binding"/>
    <property type="evidence" value="ECO:0007669"/>
    <property type="project" value="UniProtKB-UniRule"/>
</dbReference>
<feature type="repeat" description="ANK" evidence="8">
    <location>
        <begin position="92"/>
        <end position="124"/>
    </location>
</feature>
<dbReference type="Pfam" id="PF15452">
    <property type="entry name" value="NYAP_C"/>
    <property type="match status" value="1"/>
</dbReference>
<dbReference type="PROSITE" id="PS51456">
    <property type="entry name" value="MYOSIN_MOTOR"/>
    <property type="match status" value="1"/>
</dbReference>
<dbReference type="Gene3D" id="1.25.40.20">
    <property type="entry name" value="Ankyrin repeat-containing domain"/>
    <property type="match status" value="2"/>
</dbReference>
<dbReference type="InterPro" id="IPR002110">
    <property type="entry name" value="Ankyrin_rpt"/>
</dbReference>
<comment type="caution">
    <text evidence="12">The sequence shown here is derived from an EMBL/GenBank/DDBJ whole genome shotgun (WGS) entry which is preliminary data.</text>
</comment>
<keyword evidence="7 9" id="KW-0505">Motor protein</keyword>
<dbReference type="Proteomes" id="UP001066276">
    <property type="component" value="Chromosome 8"/>
</dbReference>
<sequence length="1867" mass="207841">MEIDQCLLESLPLGQRQRLVRRMRCDQLKAYYEREKALQKQDGYKKSQKHGKTRTVHFSLPDTIQDAVKYHDDKEVLRLMKDGADPNTLISSGGSLLHLCARYDNVFTAEILIDRGINVNHQDEDFWTPMHVACACDNPDIVLLLLLAGANALLQDVNGNIPLDYTMDGTESRCILLAYLEDNGIDVNCLRQMKVQRQMTMMSDVQNLLATGGSINEKSDEEVTLLHMACASGYTDVAALLLENSADPNVADNHYWTPLHLAAKYGQTHLVRMLLMHGAKPHALNCNEEKPSEIAASEFIEEMLLKAESVWEAKLKDPSSNAAFTQEEPYEEILLDLPVTANKLSPLVLPIAKQDSLLEKDTMFKDSGKPFNKQHSQENNLENMAANLTAKLEQVKLMPPAPNDDLATLSELTDSSLLYEIQKRFSHSQIYTYIGNILLLVNPYKELPIYSTMVTQLYLCSSGKLCSSLPPHIFASSERAYHMLFQERRPQCFILSGESGSGKTEACNHIVKHLACRSNSTFESKMKHINCILEAFGHAKTTLNNASSRYVKYLELQYCEKKKILVGGRVYTYMLEKSRLVTQLLGHRNFLVFYFMMDGLTAEEKYGLYLKNTSMHRYLNQSVLDDASIAANAQNKDKLAALKQAISVLGFNNLEVENLFVILSAILHLGDLRFIALTDAESAFVSDLQLLEQVAGMLQVSPDELSSALTTDVQYFKGDMIMRRHTIEVAEFYRDLLAKSLYCRLFSFLVNIANYYLQNQDDNSSDQTLEIGILDIFGFEEFQKNSFEQLCINMTNEKIHQYIYEVLFLQEQAECAQEAVAMEATYSPCKQTAVLDFFFQKPSGFMSLLDEESQSIRSMEQTLSKRLQSLLETSNSNAVYSSVKDGNGNVAPKDQGPNFTVMHYAGRVTYEIVGAIEKNRDALSQNLLFVMKTSENVLINQLFQSKLNQTGSLIPQCPPLKLRGPKAALLMKKVSAASVSGDTKKYLELSKLMKKKGASTFLQRLERGGPTTVTTQLRKSLMDIIGKIKNCTPHFLHCIKPNNSKLPDTFDNFYVSAQLQYIGVLEMVKIIRHGYPVRLSFTDFLCRYKDLAVTEMGEKTKVTPEEKCRHILMKCKLQGSQMGVRKVFLKYWHTDHLNDLCLQLRRKIITCQKVVRGFMARQKMLQKMSIKHQENTSIEAFLQNAEDMGLETYHALVIQNASDIARENDRSRNEINSTYELDVTKQHEDPPKRTNDKCGRVAEDTNVGSGMVEHSHSSSVPVPLTVDGLIQSVAQSSFRSLSLHSVLSMDDSTSLPSPRKQPPPKPKRDPNTRLSASYEAVSACLSAPSKEAVSEVLSRPRPHSDDYSILKKNPPPKPRRSPNTKLTGSCEEIPALKSRDGKHCSPVNKTVHREIGFIQRAASADGPHHGIMSIFMSQEDDETEPVYIEMAGSGRKSSPKEAQSPDPGESVYEEMNFLQEESGSVQLPQFTGSPPLFTESTKMVTAEDIEANCQQSIGCKDPCDIPPPFPNLLPHRPPLLVFPPTPVTCSPASDESPLTPLEVKKLPVLETNLNYPIQSDISSPLSSQCTRTHKGENERTLSPGMSVFSVSGKVSPPSTPPPPLPPLPPPVPSSASYQASTYFTFPPEISNEVLQNAGKMLTNTEILKSSAKTNPLPPDGSSNFSSKLPSSSPVKTARIDQRKVHSCSPAPLLFSPSNSRHLTSPLDELTTLFSSGRSLLRKSAAGRKIREPEAVIENNMNLACGQERNVSESRLENQDKNANHPRTLTPGSILNSVSAENGNSFSNGLKANSGAEEDHVFSYLHLTHVTGVHCAFTSINRLLYSVTCFNSGASSYLYNTSANVSGAVANIADADANITNIITEVEA</sequence>
<dbReference type="Gene3D" id="1.20.58.530">
    <property type="match status" value="1"/>
</dbReference>
<evidence type="ECO:0000256" key="10">
    <source>
        <dbReference type="SAM" id="MobiDB-lite"/>
    </source>
</evidence>
<evidence type="ECO:0000256" key="6">
    <source>
        <dbReference type="ARBA" id="ARBA00023123"/>
    </source>
</evidence>
<feature type="region of interest" description="Disordered" evidence="10">
    <location>
        <begin position="1650"/>
        <end position="1681"/>
    </location>
</feature>
<dbReference type="SMART" id="SM00248">
    <property type="entry name" value="ANK"/>
    <property type="match status" value="5"/>
</dbReference>
<dbReference type="InterPro" id="IPR039482">
    <property type="entry name" value="NYAP_N"/>
</dbReference>
<dbReference type="SUPFAM" id="SSF52540">
    <property type="entry name" value="P-loop containing nucleoside triphosphate hydrolases"/>
    <property type="match status" value="1"/>
</dbReference>
<dbReference type="Pfam" id="PF15439">
    <property type="entry name" value="NYAP_N"/>
    <property type="match status" value="1"/>
</dbReference>
<comment type="similarity">
    <text evidence="9">Belongs to the TRAFAC class myosin-kinesin ATPase superfamily. Myosin family.</text>
</comment>
<feature type="repeat" description="ANK" evidence="8">
    <location>
        <begin position="254"/>
        <end position="286"/>
    </location>
</feature>
<evidence type="ECO:0000259" key="11">
    <source>
        <dbReference type="PROSITE" id="PS51456"/>
    </source>
</evidence>
<feature type="binding site" evidence="9">
    <location>
        <begin position="497"/>
        <end position="504"/>
    </location>
    <ligand>
        <name>ATP</name>
        <dbReference type="ChEBI" id="CHEBI:30616"/>
    </ligand>
</feature>
<feature type="region of interest" description="Disordered" evidence="10">
    <location>
        <begin position="1288"/>
        <end position="1312"/>
    </location>
</feature>
<protein>
    <recommendedName>
        <fullName evidence="11">Myosin motor domain-containing protein</fullName>
    </recommendedName>
</protein>
<dbReference type="Gene3D" id="1.20.120.720">
    <property type="entry name" value="Myosin VI head, motor domain, U50 subdomain"/>
    <property type="match status" value="1"/>
</dbReference>
<keyword evidence="5 8" id="KW-0040">ANK repeat</keyword>
<feature type="region of interest" description="Actin-binding" evidence="9">
    <location>
        <begin position="1021"/>
        <end position="1043"/>
    </location>
</feature>
<keyword evidence="4 9" id="KW-0067">ATP-binding</keyword>
<dbReference type="GO" id="GO:2000134">
    <property type="term" value="P:negative regulation of G1/S transition of mitotic cell cycle"/>
    <property type="evidence" value="ECO:0007669"/>
    <property type="project" value="TreeGrafter"/>
</dbReference>
<evidence type="ECO:0000256" key="7">
    <source>
        <dbReference type="ARBA" id="ARBA00023175"/>
    </source>
</evidence>
<feature type="region of interest" description="Disordered" evidence="10">
    <location>
        <begin position="1749"/>
        <end position="1770"/>
    </location>
</feature>
<dbReference type="InterPro" id="IPR036770">
    <property type="entry name" value="Ankyrin_rpt-contain_sf"/>
</dbReference>
<dbReference type="InterPro" id="IPR027417">
    <property type="entry name" value="P-loop_NTPase"/>
</dbReference>
<feature type="compositionally biased region" description="Low complexity" evidence="10">
    <location>
        <begin position="1661"/>
        <end position="1672"/>
    </location>
</feature>
<dbReference type="InterPro" id="IPR052838">
    <property type="entry name" value="Myosin-XVI"/>
</dbReference>
<keyword evidence="6 9" id="KW-0518">Myosin</keyword>
<dbReference type="GO" id="GO:0016459">
    <property type="term" value="C:myosin complex"/>
    <property type="evidence" value="ECO:0007669"/>
    <property type="project" value="UniProtKB-KW"/>
</dbReference>
<name>A0AAV7NS31_PLEWA</name>
<evidence type="ECO:0000256" key="4">
    <source>
        <dbReference type="ARBA" id="ARBA00022840"/>
    </source>
</evidence>
<evidence type="ECO:0000256" key="2">
    <source>
        <dbReference type="ARBA" id="ARBA00022737"/>
    </source>
</evidence>
<evidence type="ECO:0000256" key="9">
    <source>
        <dbReference type="PROSITE-ProRule" id="PRU00782"/>
    </source>
</evidence>
<feature type="repeat" description="ANK" evidence="8">
    <location>
        <begin position="125"/>
        <end position="157"/>
    </location>
</feature>
<dbReference type="Gene3D" id="3.40.850.10">
    <property type="entry name" value="Kinesin motor domain"/>
    <property type="match status" value="1"/>
</dbReference>
<dbReference type="InterPro" id="IPR036961">
    <property type="entry name" value="Kinesin_motor_dom_sf"/>
</dbReference>
<dbReference type="PRINTS" id="PR00193">
    <property type="entry name" value="MYOSINHEAVY"/>
</dbReference>
<organism evidence="12 13">
    <name type="scientific">Pleurodeles waltl</name>
    <name type="common">Iberian ribbed newt</name>
    <dbReference type="NCBI Taxonomy" id="8319"/>
    <lineage>
        <taxon>Eukaryota</taxon>
        <taxon>Metazoa</taxon>
        <taxon>Chordata</taxon>
        <taxon>Craniata</taxon>
        <taxon>Vertebrata</taxon>
        <taxon>Euteleostomi</taxon>
        <taxon>Amphibia</taxon>
        <taxon>Batrachia</taxon>
        <taxon>Caudata</taxon>
        <taxon>Salamandroidea</taxon>
        <taxon>Salamandridae</taxon>
        <taxon>Pleurodelinae</taxon>
        <taxon>Pleurodeles</taxon>
    </lineage>
</organism>
<dbReference type="SMART" id="SM00242">
    <property type="entry name" value="MYSc"/>
    <property type="match status" value="1"/>
</dbReference>
<keyword evidence="1" id="KW-0597">Phosphoprotein</keyword>
<dbReference type="FunFam" id="1.25.40.20:FF:000168">
    <property type="entry name" value="Myosin XVI"/>
    <property type="match status" value="1"/>
</dbReference>
<feature type="repeat" description="ANK" evidence="8">
    <location>
        <begin position="221"/>
        <end position="253"/>
    </location>
</feature>
<dbReference type="GO" id="GO:0048471">
    <property type="term" value="C:perinuclear region of cytoplasm"/>
    <property type="evidence" value="ECO:0007669"/>
    <property type="project" value="TreeGrafter"/>
</dbReference>
<dbReference type="PROSITE" id="PS50088">
    <property type="entry name" value="ANK_REPEAT"/>
    <property type="match status" value="4"/>
</dbReference>
<dbReference type="InterPro" id="IPR001609">
    <property type="entry name" value="Myosin_head_motor_dom-like"/>
</dbReference>
<feature type="compositionally biased region" description="Pro residues" evidence="10">
    <location>
        <begin position="1597"/>
        <end position="1612"/>
    </location>
</feature>
<keyword evidence="9" id="KW-0009">Actin-binding</keyword>